<dbReference type="InterPro" id="IPR044251">
    <property type="entry name" value="LHP1-like"/>
</dbReference>
<dbReference type="InterPro" id="IPR023779">
    <property type="entry name" value="Chromodomain_CS"/>
</dbReference>
<feature type="compositionally biased region" description="Low complexity" evidence="3">
    <location>
        <begin position="424"/>
        <end position="433"/>
    </location>
</feature>
<evidence type="ECO:0000256" key="1">
    <source>
        <dbReference type="ARBA" id="ARBA00004123"/>
    </source>
</evidence>
<dbReference type="InterPro" id="IPR000953">
    <property type="entry name" value="Chromo/chromo_shadow_dom"/>
</dbReference>
<reference evidence="5 6" key="1">
    <citation type="journal article" date="2018" name="Science">
        <title>The opium poppy genome and morphinan production.</title>
        <authorList>
            <person name="Guo L."/>
            <person name="Winzer T."/>
            <person name="Yang X."/>
            <person name="Li Y."/>
            <person name="Ning Z."/>
            <person name="He Z."/>
            <person name="Teodor R."/>
            <person name="Lu Y."/>
            <person name="Bowser T.A."/>
            <person name="Graham I.A."/>
            <person name="Ye K."/>
        </authorList>
    </citation>
    <scope>NUCLEOTIDE SEQUENCE [LARGE SCALE GENOMIC DNA]</scope>
    <source>
        <strain evidence="6">cv. HN1</strain>
        <tissue evidence="5">Leaves</tissue>
    </source>
</reference>
<dbReference type="PROSITE" id="PS50013">
    <property type="entry name" value="CHROMO_2"/>
    <property type="match status" value="2"/>
</dbReference>
<dbReference type="CDD" id="cd00024">
    <property type="entry name" value="CD_CSD"/>
    <property type="match status" value="2"/>
</dbReference>
<dbReference type="PANTHER" id="PTHR47240:SF2">
    <property type="entry name" value="CHROMO DOMAIN-CONTAINING PROTEIN LHP1"/>
    <property type="match status" value="1"/>
</dbReference>
<evidence type="ECO:0000259" key="4">
    <source>
        <dbReference type="PROSITE" id="PS50013"/>
    </source>
</evidence>
<dbReference type="GO" id="GO:0031507">
    <property type="term" value="P:heterochromatin formation"/>
    <property type="evidence" value="ECO:0007669"/>
    <property type="project" value="InterPro"/>
</dbReference>
<proteinExistence type="predicted"/>
<dbReference type="EMBL" id="CM010719">
    <property type="protein sequence ID" value="RZC62967.1"/>
    <property type="molecule type" value="Genomic_DNA"/>
</dbReference>
<feature type="region of interest" description="Disordered" evidence="3">
    <location>
        <begin position="118"/>
        <end position="141"/>
    </location>
</feature>
<sequence length="433" mass="48152">MSKKKALELDEGFYEIEDVRKKRVHKGKTQYLIKWLGWPESDNTWEPIENLQGCLDVIAEFDKGLYEIEDVIAKRVRKGQTMYLIKWLGWPEEYNTWEPIENLKACLDAVSAFEKRLRSRGQKGNRKGTFAKPKKTQRVSCKEVLEEESTASVCEGSPPRRTSCQIESNMLSGITQGSPPTEEVPQVYSNISSHTSHGSPQNSASRKSSKDHTPADDTSTACMEAPNDKGSPLKSDLHLFQEGKSQFSSVLLKSFTKTLEELTPREQIKEKWDGPLFTWSHESFGATNHVAPAEEMRPFVGSSTKPGPVTTSITSSLQDMNTSTPVSALLQKPFSVLQQVQLRAQIFVYGSLIQGVAPDEPCMVSAFGGSDGRRSMWETAWSVAREKREDQKSPLTLSIKSAKAPAENSTPVRAGGIGAPPSPMMLSPLPWER</sequence>
<gene>
    <name evidence="5" type="ORF">C5167_024728</name>
</gene>
<feature type="region of interest" description="Disordered" evidence="3">
    <location>
        <begin position="385"/>
        <end position="433"/>
    </location>
</feature>
<evidence type="ECO:0000256" key="3">
    <source>
        <dbReference type="SAM" id="MobiDB-lite"/>
    </source>
</evidence>
<dbReference type="InterPro" id="IPR016197">
    <property type="entry name" value="Chromo-like_dom_sf"/>
</dbReference>
<name>A0A4Y7JQH2_PAPSO</name>
<feature type="domain" description="Chromo" evidence="4">
    <location>
        <begin position="66"/>
        <end position="125"/>
    </location>
</feature>
<evidence type="ECO:0000313" key="5">
    <source>
        <dbReference type="EMBL" id="RZC62967.1"/>
    </source>
</evidence>
<keyword evidence="6" id="KW-1185">Reference proteome</keyword>
<dbReference type="PANTHER" id="PTHR47240">
    <property type="entry name" value="CHROMO DOMAIN-CONTAINING PROTEIN LHP1"/>
    <property type="match status" value="1"/>
</dbReference>
<dbReference type="Pfam" id="PF00385">
    <property type="entry name" value="Chromo"/>
    <property type="match status" value="2"/>
</dbReference>
<dbReference type="AlphaFoldDB" id="A0A4Y7JQH2"/>
<dbReference type="InterPro" id="IPR023780">
    <property type="entry name" value="Chromo_domain"/>
</dbReference>
<feature type="compositionally biased region" description="Polar residues" evidence="3">
    <location>
        <begin position="191"/>
        <end position="206"/>
    </location>
</feature>
<dbReference type="SMART" id="SM00298">
    <property type="entry name" value="CHROMO"/>
    <property type="match status" value="2"/>
</dbReference>
<evidence type="ECO:0000313" key="6">
    <source>
        <dbReference type="Proteomes" id="UP000316621"/>
    </source>
</evidence>
<accession>A0A4Y7JQH2</accession>
<dbReference type="GO" id="GO:0005634">
    <property type="term" value="C:nucleus"/>
    <property type="evidence" value="ECO:0007669"/>
    <property type="project" value="UniProtKB-SubCell"/>
</dbReference>
<comment type="subcellular location">
    <subcellularLocation>
        <location evidence="1">Nucleus</location>
    </subcellularLocation>
</comment>
<dbReference type="STRING" id="3469.A0A4Y7JQH2"/>
<keyword evidence="2" id="KW-0539">Nucleus</keyword>
<feature type="region of interest" description="Disordered" evidence="3">
    <location>
        <begin position="191"/>
        <end position="235"/>
    </location>
</feature>
<dbReference type="SUPFAM" id="SSF54160">
    <property type="entry name" value="Chromo domain-like"/>
    <property type="match status" value="2"/>
</dbReference>
<dbReference type="PROSITE" id="PS00598">
    <property type="entry name" value="CHROMO_1"/>
    <property type="match status" value="2"/>
</dbReference>
<dbReference type="Gene3D" id="2.40.50.40">
    <property type="match status" value="2"/>
</dbReference>
<protein>
    <recommendedName>
        <fullName evidence="4">Chromo domain-containing protein</fullName>
    </recommendedName>
</protein>
<dbReference type="Proteomes" id="UP000316621">
    <property type="component" value="Chromosome 5"/>
</dbReference>
<dbReference type="Gramene" id="RZC62967">
    <property type="protein sequence ID" value="RZC62967"/>
    <property type="gene ID" value="C5167_024728"/>
</dbReference>
<feature type="domain" description="Chromo" evidence="4">
    <location>
        <begin position="14"/>
        <end position="63"/>
    </location>
</feature>
<evidence type="ECO:0000256" key="2">
    <source>
        <dbReference type="ARBA" id="ARBA00023242"/>
    </source>
</evidence>
<organism evidence="5 6">
    <name type="scientific">Papaver somniferum</name>
    <name type="common">Opium poppy</name>
    <dbReference type="NCBI Taxonomy" id="3469"/>
    <lineage>
        <taxon>Eukaryota</taxon>
        <taxon>Viridiplantae</taxon>
        <taxon>Streptophyta</taxon>
        <taxon>Embryophyta</taxon>
        <taxon>Tracheophyta</taxon>
        <taxon>Spermatophyta</taxon>
        <taxon>Magnoliopsida</taxon>
        <taxon>Ranunculales</taxon>
        <taxon>Papaveraceae</taxon>
        <taxon>Papaveroideae</taxon>
        <taxon>Papaver</taxon>
    </lineage>
</organism>
<dbReference type="OrthoDB" id="433924at2759"/>